<organism evidence="1 2">
    <name type="scientific">Scylla paramamosain</name>
    <name type="common">Mud crab</name>
    <dbReference type="NCBI Taxonomy" id="85552"/>
    <lineage>
        <taxon>Eukaryota</taxon>
        <taxon>Metazoa</taxon>
        <taxon>Ecdysozoa</taxon>
        <taxon>Arthropoda</taxon>
        <taxon>Crustacea</taxon>
        <taxon>Multicrustacea</taxon>
        <taxon>Malacostraca</taxon>
        <taxon>Eumalacostraca</taxon>
        <taxon>Eucarida</taxon>
        <taxon>Decapoda</taxon>
        <taxon>Pleocyemata</taxon>
        <taxon>Brachyura</taxon>
        <taxon>Eubrachyura</taxon>
        <taxon>Portunoidea</taxon>
        <taxon>Portunidae</taxon>
        <taxon>Portuninae</taxon>
        <taxon>Scylla</taxon>
    </lineage>
</organism>
<dbReference type="EMBL" id="JARAKH010000045">
    <property type="protein sequence ID" value="KAK8378312.1"/>
    <property type="molecule type" value="Genomic_DNA"/>
</dbReference>
<proteinExistence type="predicted"/>
<accession>A0AAW0SU37</accession>
<comment type="caution">
    <text evidence="1">The sequence shown here is derived from an EMBL/GenBank/DDBJ whole genome shotgun (WGS) entry which is preliminary data.</text>
</comment>
<reference evidence="1 2" key="1">
    <citation type="submission" date="2023-03" db="EMBL/GenBank/DDBJ databases">
        <title>High-quality genome of Scylla paramamosain provides insights in environmental adaptation.</title>
        <authorList>
            <person name="Zhang L."/>
        </authorList>
    </citation>
    <scope>NUCLEOTIDE SEQUENCE [LARGE SCALE GENOMIC DNA]</scope>
    <source>
        <strain evidence="1">LZ_2023a</strain>
        <tissue evidence="1">Muscle</tissue>
    </source>
</reference>
<name>A0AAW0SU37_SCYPA</name>
<dbReference type="AlphaFoldDB" id="A0AAW0SU37"/>
<dbReference type="Proteomes" id="UP001487740">
    <property type="component" value="Unassembled WGS sequence"/>
</dbReference>
<gene>
    <name evidence="1" type="ORF">O3P69_011065</name>
</gene>
<sequence>MNEAVDLLAETEVTSCNHWLSLLKATEFNQVTLKCIARHVSSKCLDDETVDISDDTITSATNLLPLISRKKIAIYLRRKGVNWSELYREVARHTCTKVFLVHHYQQPDPTSSSTSVLCALPLRCLEKFAGYLNAEGITLLQKACDLKDLRLAVSGDQDAPTILSALEATCPSFPHLKHLSLHVPVEAITLEMLTTPLPDVTSDGGFTRVNLALSGVDEKLLEKTCRITAVLQPRGVRYWTIRFPNSRLEVAAWRSLLNLLSDAGTRVEGWIVVPETTPITDEEARELRNLAETNMLGGFIKQSKNKLWW</sequence>
<evidence type="ECO:0000313" key="2">
    <source>
        <dbReference type="Proteomes" id="UP001487740"/>
    </source>
</evidence>
<keyword evidence="2" id="KW-1185">Reference proteome</keyword>
<protein>
    <submittedName>
        <fullName evidence="1">Uncharacterized protein</fullName>
    </submittedName>
</protein>
<evidence type="ECO:0000313" key="1">
    <source>
        <dbReference type="EMBL" id="KAK8378312.1"/>
    </source>
</evidence>